<dbReference type="SMART" id="SM01130">
    <property type="entry name" value="DHDPS"/>
    <property type="match status" value="1"/>
</dbReference>
<feature type="active site" description="Schiff-base intermediate with substrate" evidence="12">
    <location>
        <position position="204"/>
    </location>
</feature>
<feature type="binding site" evidence="13">
    <location>
        <position position="246"/>
    </location>
    <ligand>
        <name>pyruvate</name>
        <dbReference type="ChEBI" id="CHEBI:15361"/>
    </ligand>
</feature>
<name>A0AA88MDF0_CHASR</name>
<evidence type="ECO:0000256" key="9">
    <source>
        <dbReference type="ARBA" id="ARBA00023277"/>
    </source>
</evidence>
<dbReference type="PRINTS" id="PR00146">
    <property type="entry name" value="DHPICSNTHASE"/>
</dbReference>
<dbReference type="InterPro" id="IPR002220">
    <property type="entry name" value="DapA-like"/>
</dbReference>
<gene>
    <name evidence="14" type="ORF">Q5P01_016149</name>
</gene>
<evidence type="ECO:0000256" key="3">
    <source>
        <dbReference type="ARBA" id="ARBA00006324"/>
    </source>
</evidence>
<dbReference type="PANTHER" id="PTHR12128">
    <property type="entry name" value="DIHYDRODIPICOLINATE SYNTHASE"/>
    <property type="match status" value="1"/>
</dbReference>
<keyword evidence="6" id="KW-0963">Cytoplasm</keyword>
<keyword evidence="15" id="KW-1185">Reference proteome</keyword>
<evidence type="ECO:0000313" key="15">
    <source>
        <dbReference type="Proteomes" id="UP001187415"/>
    </source>
</evidence>
<evidence type="ECO:0000313" key="14">
    <source>
        <dbReference type="EMBL" id="KAK2835665.1"/>
    </source>
</evidence>
<reference evidence="14" key="1">
    <citation type="submission" date="2023-07" db="EMBL/GenBank/DDBJ databases">
        <title>Chromosome-level Genome Assembly of Striped Snakehead (Channa striata).</title>
        <authorList>
            <person name="Liu H."/>
        </authorList>
    </citation>
    <scope>NUCLEOTIDE SEQUENCE</scope>
    <source>
        <strain evidence="14">Gz</strain>
        <tissue evidence="14">Muscle</tissue>
    </source>
</reference>
<dbReference type="GO" id="GO:0008747">
    <property type="term" value="F:N-acetylneuraminate lyase activity"/>
    <property type="evidence" value="ECO:0007669"/>
    <property type="project" value="UniProtKB-EC"/>
</dbReference>
<comment type="pathway">
    <text evidence="2">Amino-sugar metabolism; N-acetylneuraminate degradation.</text>
</comment>
<evidence type="ECO:0000256" key="8">
    <source>
        <dbReference type="ARBA" id="ARBA00023270"/>
    </source>
</evidence>
<accession>A0AA88MDF0</accession>
<comment type="similarity">
    <text evidence="3">Belongs to the DapA family. NanA subfamily.</text>
</comment>
<dbReference type="EMBL" id="JAUPFM010000012">
    <property type="protein sequence ID" value="KAK2835665.1"/>
    <property type="molecule type" value="Genomic_DNA"/>
</dbReference>
<dbReference type="InterPro" id="IPR020624">
    <property type="entry name" value="Schiff_base-form_aldolases_CS"/>
</dbReference>
<organism evidence="14 15">
    <name type="scientific">Channa striata</name>
    <name type="common">Snakehead murrel</name>
    <name type="synonym">Ophicephalus striatus</name>
    <dbReference type="NCBI Taxonomy" id="64152"/>
    <lineage>
        <taxon>Eukaryota</taxon>
        <taxon>Metazoa</taxon>
        <taxon>Chordata</taxon>
        <taxon>Craniata</taxon>
        <taxon>Vertebrata</taxon>
        <taxon>Euteleostomi</taxon>
        <taxon>Actinopterygii</taxon>
        <taxon>Neopterygii</taxon>
        <taxon>Teleostei</taxon>
        <taxon>Neoteleostei</taxon>
        <taxon>Acanthomorphata</taxon>
        <taxon>Anabantaria</taxon>
        <taxon>Anabantiformes</taxon>
        <taxon>Channoidei</taxon>
        <taxon>Channidae</taxon>
        <taxon>Channa</taxon>
    </lineage>
</organism>
<keyword evidence="7 11" id="KW-0456">Lyase</keyword>
<evidence type="ECO:0000256" key="4">
    <source>
        <dbReference type="ARBA" id="ARBA00011881"/>
    </source>
</evidence>
<evidence type="ECO:0000256" key="2">
    <source>
        <dbReference type="ARBA" id="ARBA00004878"/>
    </source>
</evidence>
<evidence type="ECO:0000256" key="7">
    <source>
        <dbReference type="ARBA" id="ARBA00023239"/>
    </source>
</evidence>
<comment type="subcellular location">
    <subcellularLocation>
        <location evidence="1">Cytoplasm</location>
    </subcellularLocation>
</comment>
<evidence type="ECO:0000256" key="11">
    <source>
        <dbReference type="PIRNR" id="PIRNR001365"/>
    </source>
</evidence>
<dbReference type="InterPro" id="IPR013785">
    <property type="entry name" value="Aldolase_TIM"/>
</dbReference>
<evidence type="ECO:0000256" key="10">
    <source>
        <dbReference type="ARBA" id="ARBA00044906"/>
    </source>
</evidence>
<dbReference type="GO" id="GO:0005737">
    <property type="term" value="C:cytoplasm"/>
    <property type="evidence" value="ECO:0007669"/>
    <property type="project" value="UniProtKB-SubCell"/>
</dbReference>
<evidence type="ECO:0000256" key="6">
    <source>
        <dbReference type="ARBA" id="ARBA00022490"/>
    </source>
</evidence>
<keyword evidence="9" id="KW-0119">Carbohydrate metabolism</keyword>
<comment type="catalytic activity">
    <reaction evidence="10">
        <text>aceneuramate = aldehydo-N-acetyl-D-mannosamine + pyruvate</text>
        <dbReference type="Rhea" id="RHEA:23296"/>
        <dbReference type="ChEBI" id="CHEBI:15361"/>
        <dbReference type="ChEBI" id="CHEBI:17122"/>
        <dbReference type="ChEBI" id="CHEBI:173083"/>
        <dbReference type="EC" id="4.1.3.3"/>
    </reaction>
</comment>
<dbReference type="PIRSF" id="PIRSF001365">
    <property type="entry name" value="DHDPS"/>
    <property type="match status" value="1"/>
</dbReference>
<dbReference type="SUPFAM" id="SSF51569">
    <property type="entry name" value="Aldolase"/>
    <property type="match status" value="1"/>
</dbReference>
<dbReference type="PROSITE" id="PS00665">
    <property type="entry name" value="DHDPS_1"/>
    <property type="match status" value="1"/>
</dbReference>
<evidence type="ECO:0000256" key="1">
    <source>
        <dbReference type="ARBA" id="ARBA00004496"/>
    </source>
</evidence>
<sequence length="337" mass="36973">MHCFAYQWATKITKSDAYKERQSNKVVMSAMAPAADKKLTGLVAAAFTPFTAQGEINVAEIGRYINYLREKQGVRSVFVNGTTGESMSLTVAERKTLAEAWCLKAKGKMDQVIVHVGCMSVKDSQELAHHAAQIGADGIAVIAPSFFKPNTAEALKKFLHEVASVAPSLPFYYYHIPAVTGVNVLGRDLMEGIEELIPSFRGVKFSGEDLMDFGQCVSYSKPHWSALYGVDEQLLAALAMGAHGAVGSTYNYLGCHFNELISAFEKDSLDQARTIQFKVQELLSYAKKLGFDLGVNKQLMNEVSGLCLGPPRLPLMPCPPERAQSIMKKYHSIFPDC</sequence>
<keyword evidence="8" id="KW-0704">Schiff base</keyword>
<comment type="subunit">
    <text evidence="4">Homotetramer.</text>
</comment>
<feature type="active site" description="Proton donor/acceptor" evidence="12">
    <location>
        <position position="174"/>
    </location>
</feature>
<dbReference type="Proteomes" id="UP001187415">
    <property type="component" value="Unassembled WGS sequence"/>
</dbReference>
<dbReference type="Gene3D" id="3.20.20.70">
    <property type="entry name" value="Aldolase class I"/>
    <property type="match status" value="1"/>
</dbReference>
<feature type="binding site" evidence="13">
    <location>
        <position position="83"/>
    </location>
    <ligand>
        <name>pyruvate</name>
        <dbReference type="ChEBI" id="CHEBI:15361"/>
    </ligand>
</feature>
<protein>
    <recommendedName>
        <fullName evidence="5">N-acetylneuraminate lyase</fullName>
        <ecNumber evidence="5">4.1.3.3</ecNumber>
    </recommendedName>
</protein>
<dbReference type="PANTHER" id="PTHR12128:SF21">
    <property type="entry name" value="N-ACETYLNEURAMINATE LYASE"/>
    <property type="match status" value="1"/>
</dbReference>
<evidence type="ECO:0000256" key="5">
    <source>
        <dbReference type="ARBA" id="ARBA00012911"/>
    </source>
</evidence>
<proteinExistence type="inferred from homology"/>
<evidence type="ECO:0000256" key="13">
    <source>
        <dbReference type="PIRSR" id="PIRSR001365-2"/>
    </source>
</evidence>
<comment type="caution">
    <text evidence="14">The sequence shown here is derived from an EMBL/GenBank/DDBJ whole genome shotgun (WGS) entry which is preliminary data.</text>
</comment>
<dbReference type="Pfam" id="PF00701">
    <property type="entry name" value="DHDPS"/>
    <property type="match status" value="1"/>
</dbReference>
<dbReference type="EC" id="4.1.3.3" evidence="5"/>
<evidence type="ECO:0000256" key="12">
    <source>
        <dbReference type="PIRSR" id="PIRSR001365-1"/>
    </source>
</evidence>
<dbReference type="AlphaFoldDB" id="A0AA88MDF0"/>